<name>A0A1V9QIP1_9LACO</name>
<evidence type="ECO:0000256" key="1">
    <source>
        <dbReference type="ARBA" id="ARBA00006594"/>
    </source>
</evidence>
<evidence type="ECO:0000256" key="3">
    <source>
        <dbReference type="ARBA" id="ARBA00022603"/>
    </source>
</evidence>
<organism evidence="9 10">
    <name type="scientific">Ligilactobacillus salivarius</name>
    <dbReference type="NCBI Taxonomy" id="1624"/>
    <lineage>
        <taxon>Bacteria</taxon>
        <taxon>Bacillati</taxon>
        <taxon>Bacillota</taxon>
        <taxon>Bacilli</taxon>
        <taxon>Lactobacillales</taxon>
        <taxon>Lactobacillaceae</taxon>
        <taxon>Ligilactobacillus</taxon>
    </lineage>
</organism>
<feature type="binding site" evidence="7">
    <location>
        <position position="13"/>
    </location>
    <ligand>
        <name>S-adenosyl-L-methionine</name>
        <dbReference type="ChEBI" id="CHEBI:59789"/>
    </ligand>
</feature>
<dbReference type="AlphaFoldDB" id="A0A1V9QIP1"/>
<feature type="binding site" evidence="7">
    <location>
        <position position="9"/>
    </location>
    <ligand>
        <name>S-adenosyl-L-methionine</name>
        <dbReference type="ChEBI" id="CHEBI:59789"/>
    </ligand>
</feature>
<evidence type="ECO:0000256" key="4">
    <source>
        <dbReference type="ARBA" id="ARBA00022679"/>
    </source>
</evidence>
<dbReference type="EMBL" id="NBEB01000123">
    <property type="protein sequence ID" value="OQQ80688.1"/>
    <property type="molecule type" value="Genomic_DNA"/>
</dbReference>
<dbReference type="SUPFAM" id="SSF53335">
    <property type="entry name" value="S-adenosyl-L-methionine-dependent methyltransferases"/>
    <property type="match status" value="1"/>
</dbReference>
<feature type="binding site" evidence="7">
    <location>
        <position position="186"/>
    </location>
    <ligand>
        <name>S-adenosyl-L-methionine</name>
        <dbReference type="ChEBI" id="CHEBI:59789"/>
    </ligand>
</feature>
<dbReference type="InterPro" id="IPR029063">
    <property type="entry name" value="SAM-dependent_MTases_sf"/>
</dbReference>
<dbReference type="InterPro" id="IPR002052">
    <property type="entry name" value="DNA_methylase_N6_adenine_CS"/>
</dbReference>
<feature type="binding site" evidence="7">
    <location>
        <position position="54"/>
    </location>
    <ligand>
        <name>S-adenosyl-L-methionine</name>
        <dbReference type="ChEBI" id="CHEBI:59789"/>
    </ligand>
</feature>
<dbReference type="InterPro" id="IPR023095">
    <property type="entry name" value="Ade_MeTrfase_dom_2"/>
</dbReference>
<gene>
    <name evidence="9" type="ORF">B6U60_10220</name>
</gene>
<dbReference type="PRINTS" id="PR00505">
    <property type="entry name" value="D12N6MTFRASE"/>
</dbReference>
<accession>A0A1V9QIP1</accession>
<dbReference type="GO" id="GO:0043565">
    <property type="term" value="F:sequence-specific DNA binding"/>
    <property type="evidence" value="ECO:0007669"/>
    <property type="project" value="TreeGrafter"/>
</dbReference>
<dbReference type="PANTHER" id="PTHR30481:SF3">
    <property type="entry name" value="DNA ADENINE METHYLASE"/>
    <property type="match status" value="1"/>
</dbReference>
<dbReference type="EC" id="2.1.1.72" evidence="2 8"/>
<dbReference type="Gene3D" id="3.40.50.150">
    <property type="entry name" value="Vaccinia Virus protein VP39"/>
    <property type="match status" value="1"/>
</dbReference>
<dbReference type="GO" id="GO:0009007">
    <property type="term" value="F:site-specific DNA-methyltransferase (adenine-specific) activity"/>
    <property type="evidence" value="ECO:0007669"/>
    <property type="project" value="UniProtKB-UniRule"/>
</dbReference>
<keyword evidence="3 8" id="KW-0489">Methyltransferase</keyword>
<dbReference type="GO" id="GO:1904047">
    <property type="term" value="F:S-adenosyl-L-methionine binding"/>
    <property type="evidence" value="ECO:0007669"/>
    <property type="project" value="TreeGrafter"/>
</dbReference>
<evidence type="ECO:0000256" key="8">
    <source>
        <dbReference type="RuleBase" id="RU361257"/>
    </source>
</evidence>
<dbReference type="Proteomes" id="UP000192638">
    <property type="component" value="Unassembled WGS sequence"/>
</dbReference>
<evidence type="ECO:0000256" key="5">
    <source>
        <dbReference type="ARBA" id="ARBA00022691"/>
    </source>
</evidence>
<keyword evidence="5 8" id="KW-0949">S-adenosyl-L-methionine</keyword>
<dbReference type="GO" id="GO:0006298">
    <property type="term" value="P:mismatch repair"/>
    <property type="evidence" value="ECO:0007669"/>
    <property type="project" value="TreeGrafter"/>
</dbReference>
<evidence type="ECO:0000256" key="7">
    <source>
        <dbReference type="PIRSR" id="PIRSR000398-1"/>
    </source>
</evidence>
<dbReference type="GO" id="GO:0032259">
    <property type="term" value="P:methylation"/>
    <property type="evidence" value="ECO:0007669"/>
    <property type="project" value="UniProtKB-KW"/>
</dbReference>
<evidence type="ECO:0000256" key="2">
    <source>
        <dbReference type="ARBA" id="ARBA00011900"/>
    </source>
</evidence>
<evidence type="ECO:0000313" key="9">
    <source>
        <dbReference type="EMBL" id="OQQ80688.1"/>
    </source>
</evidence>
<dbReference type="NCBIfam" id="TIGR00571">
    <property type="entry name" value="dam"/>
    <property type="match status" value="1"/>
</dbReference>
<sequence length="274" mass="31362">MKLKPVTKWVGGKRKLLPELHQLKPDTYNNYYEPFFGGGAFLFDLMPENAVINDQNSELINVYRIIKESPKELIELLTQHKENNSKEYYLDLRAADRDGRIDAMNDVEKAARIMYMLKVDFNGLYRVNSKGQFNVPYGRYKNPSIVDAENIMNVSSYFNSNNITILEGDFATAVESAQNNDLVYFDPPYIPLNVTSNFTAYTADGFDDKDQIRLRDIFFDLANKGVNVMLSNSDTELTRELYKDAVIHEVMVGRAINSDATKRGKISELIITSY</sequence>
<comment type="similarity">
    <text evidence="1 8">Belongs to the N(4)/N(6)-methyltransferase family.</text>
</comment>
<dbReference type="InterPro" id="IPR012327">
    <property type="entry name" value="MeTrfase_D12"/>
</dbReference>
<dbReference type="Pfam" id="PF02086">
    <property type="entry name" value="MethyltransfD12"/>
    <property type="match status" value="1"/>
</dbReference>
<dbReference type="Gene3D" id="1.10.1020.10">
    <property type="entry name" value="Adenine-specific Methyltransferase, Domain 2"/>
    <property type="match status" value="1"/>
</dbReference>
<dbReference type="PANTHER" id="PTHR30481">
    <property type="entry name" value="DNA ADENINE METHYLASE"/>
    <property type="match status" value="1"/>
</dbReference>
<protein>
    <recommendedName>
        <fullName evidence="2 8">Site-specific DNA-methyltransferase (adenine-specific)</fullName>
        <ecNumber evidence="2 8">2.1.1.72</ecNumber>
    </recommendedName>
</protein>
<reference evidence="9 10" key="1">
    <citation type="submission" date="2017-03" db="EMBL/GenBank/DDBJ databases">
        <title>Phylogenomics and comparative genomics of Lactobacillus salivarius, a mammalian gut commensal.</title>
        <authorList>
            <person name="Harris H.M."/>
        </authorList>
    </citation>
    <scope>NUCLEOTIDE SEQUENCE [LARGE SCALE GENOMIC DNA]</scope>
    <source>
        <strain evidence="9 10">LMG 14477</strain>
    </source>
</reference>
<evidence type="ECO:0000256" key="6">
    <source>
        <dbReference type="ARBA" id="ARBA00047942"/>
    </source>
</evidence>
<keyword evidence="4 8" id="KW-0808">Transferase</keyword>
<dbReference type="PIRSF" id="PIRSF000398">
    <property type="entry name" value="M_m6A_EcoRV"/>
    <property type="match status" value="1"/>
</dbReference>
<comment type="catalytic activity">
    <reaction evidence="6 8">
        <text>a 2'-deoxyadenosine in DNA + S-adenosyl-L-methionine = an N(6)-methyl-2'-deoxyadenosine in DNA + S-adenosyl-L-homocysteine + H(+)</text>
        <dbReference type="Rhea" id="RHEA:15197"/>
        <dbReference type="Rhea" id="RHEA-COMP:12418"/>
        <dbReference type="Rhea" id="RHEA-COMP:12419"/>
        <dbReference type="ChEBI" id="CHEBI:15378"/>
        <dbReference type="ChEBI" id="CHEBI:57856"/>
        <dbReference type="ChEBI" id="CHEBI:59789"/>
        <dbReference type="ChEBI" id="CHEBI:90615"/>
        <dbReference type="ChEBI" id="CHEBI:90616"/>
        <dbReference type="EC" id="2.1.1.72"/>
    </reaction>
</comment>
<dbReference type="GO" id="GO:0009307">
    <property type="term" value="P:DNA restriction-modification system"/>
    <property type="evidence" value="ECO:0007669"/>
    <property type="project" value="InterPro"/>
</dbReference>
<dbReference type="PROSITE" id="PS00092">
    <property type="entry name" value="N6_MTASE"/>
    <property type="match status" value="1"/>
</dbReference>
<proteinExistence type="inferred from homology"/>
<evidence type="ECO:0000313" key="10">
    <source>
        <dbReference type="Proteomes" id="UP000192638"/>
    </source>
</evidence>
<dbReference type="InterPro" id="IPR012263">
    <property type="entry name" value="M_m6A_EcoRV"/>
</dbReference>
<comment type="caution">
    <text evidence="9">The sequence shown here is derived from an EMBL/GenBank/DDBJ whole genome shotgun (WGS) entry which is preliminary data.</text>
</comment>